<evidence type="ECO:0000313" key="13">
    <source>
        <dbReference type="Proteomes" id="UP000007148"/>
    </source>
</evidence>
<dbReference type="InterPro" id="IPR001579">
    <property type="entry name" value="Glyco_hydro_18_chit_AS"/>
</dbReference>
<dbReference type="OrthoDB" id="73875at2759"/>
<feature type="region of interest" description="Disordered" evidence="9">
    <location>
        <begin position="454"/>
        <end position="482"/>
    </location>
</feature>
<feature type="compositionally biased region" description="Basic and acidic residues" evidence="9">
    <location>
        <begin position="420"/>
        <end position="431"/>
    </location>
</feature>
<protein>
    <submittedName>
        <fullName evidence="12">Related to Chitinase</fullName>
    </submittedName>
</protein>
<gene>
    <name evidence="12" type="ORF">PIIN_07603</name>
</gene>
<evidence type="ECO:0000256" key="4">
    <source>
        <dbReference type="ARBA" id="ARBA00023277"/>
    </source>
</evidence>
<keyword evidence="3" id="KW-0146">Chitin degradation</keyword>
<name>G4TQQ7_SERID</name>
<dbReference type="Proteomes" id="UP000007148">
    <property type="component" value="Unassembled WGS sequence"/>
</dbReference>
<feature type="signal peptide" evidence="10">
    <location>
        <begin position="1"/>
        <end position="28"/>
    </location>
</feature>
<dbReference type="InterPro" id="IPR011583">
    <property type="entry name" value="Chitinase_II/V-like_cat"/>
</dbReference>
<dbReference type="GO" id="GO:0008843">
    <property type="term" value="F:endochitinase activity"/>
    <property type="evidence" value="ECO:0007669"/>
    <property type="project" value="UniProtKB-EC"/>
</dbReference>
<evidence type="ECO:0000256" key="1">
    <source>
        <dbReference type="ARBA" id="ARBA00000822"/>
    </source>
</evidence>
<dbReference type="PROSITE" id="PS01095">
    <property type="entry name" value="GH18_1"/>
    <property type="match status" value="1"/>
</dbReference>
<dbReference type="STRING" id="1109443.G4TQQ7"/>
<evidence type="ECO:0000256" key="2">
    <source>
        <dbReference type="ARBA" id="ARBA00022801"/>
    </source>
</evidence>
<dbReference type="GO" id="GO:0005576">
    <property type="term" value="C:extracellular region"/>
    <property type="evidence" value="ECO:0007669"/>
    <property type="project" value="TreeGrafter"/>
</dbReference>
<dbReference type="InterPro" id="IPR050314">
    <property type="entry name" value="Glycosyl_Hydrlase_18"/>
</dbReference>
<feature type="chain" id="PRO_5003468796" evidence="10">
    <location>
        <begin position="29"/>
        <end position="523"/>
    </location>
</feature>
<comment type="similarity">
    <text evidence="8">Belongs to the glycosyl hydrolase 18 family.</text>
</comment>
<dbReference type="Pfam" id="PF00704">
    <property type="entry name" value="Glyco_hydro_18"/>
    <property type="match status" value="1"/>
</dbReference>
<dbReference type="GO" id="GO:0006032">
    <property type="term" value="P:chitin catabolic process"/>
    <property type="evidence" value="ECO:0007669"/>
    <property type="project" value="UniProtKB-KW"/>
</dbReference>
<dbReference type="eggNOG" id="KOG2806">
    <property type="taxonomic scope" value="Eukaryota"/>
</dbReference>
<evidence type="ECO:0000256" key="8">
    <source>
        <dbReference type="RuleBase" id="RU004453"/>
    </source>
</evidence>
<keyword evidence="2 7" id="KW-0378">Hydrolase</keyword>
<evidence type="ECO:0000256" key="7">
    <source>
        <dbReference type="RuleBase" id="RU000489"/>
    </source>
</evidence>
<dbReference type="PANTHER" id="PTHR11177:SF392">
    <property type="entry name" value="HAP41P"/>
    <property type="match status" value="1"/>
</dbReference>
<evidence type="ECO:0000256" key="5">
    <source>
        <dbReference type="ARBA" id="ARBA00023295"/>
    </source>
</evidence>
<keyword evidence="5 7" id="KW-0326">Glycosidase</keyword>
<dbReference type="GO" id="GO:0000272">
    <property type="term" value="P:polysaccharide catabolic process"/>
    <property type="evidence" value="ECO:0007669"/>
    <property type="project" value="UniProtKB-KW"/>
</dbReference>
<evidence type="ECO:0000256" key="9">
    <source>
        <dbReference type="SAM" id="MobiDB-lite"/>
    </source>
</evidence>
<keyword evidence="10" id="KW-0732">Signal</keyword>
<accession>G4TQQ7</accession>
<evidence type="ECO:0000259" key="11">
    <source>
        <dbReference type="PROSITE" id="PS51910"/>
    </source>
</evidence>
<organism evidence="12 13">
    <name type="scientific">Serendipita indica (strain DSM 11827)</name>
    <name type="common">Root endophyte fungus</name>
    <name type="synonym">Piriformospora indica</name>
    <dbReference type="NCBI Taxonomy" id="1109443"/>
    <lineage>
        <taxon>Eukaryota</taxon>
        <taxon>Fungi</taxon>
        <taxon>Dikarya</taxon>
        <taxon>Basidiomycota</taxon>
        <taxon>Agaricomycotina</taxon>
        <taxon>Agaricomycetes</taxon>
        <taxon>Sebacinales</taxon>
        <taxon>Serendipitaceae</taxon>
        <taxon>Serendipita</taxon>
    </lineage>
</organism>
<dbReference type="SMART" id="SM00636">
    <property type="entry name" value="Glyco_18"/>
    <property type="match status" value="1"/>
</dbReference>
<dbReference type="EMBL" id="CAFZ01000242">
    <property type="protein sequence ID" value="CCA73650.1"/>
    <property type="molecule type" value="Genomic_DNA"/>
</dbReference>
<keyword evidence="6" id="KW-0624">Polysaccharide degradation</keyword>
<evidence type="ECO:0000256" key="6">
    <source>
        <dbReference type="ARBA" id="ARBA00023326"/>
    </source>
</evidence>
<keyword evidence="13" id="KW-1185">Reference proteome</keyword>
<dbReference type="SUPFAM" id="SSF51445">
    <property type="entry name" value="(Trans)glycosidases"/>
    <property type="match status" value="1"/>
</dbReference>
<keyword evidence="4" id="KW-0119">Carbohydrate metabolism</keyword>
<dbReference type="AlphaFoldDB" id="G4TQQ7"/>
<feature type="domain" description="GH18" evidence="11">
    <location>
        <begin position="155"/>
        <end position="523"/>
    </location>
</feature>
<dbReference type="InterPro" id="IPR001223">
    <property type="entry name" value="Glyco_hydro18_cat"/>
</dbReference>
<dbReference type="InterPro" id="IPR017853">
    <property type="entry name" value="GH"/>
</dbReference>
<feature type="region of interest" description="Disordered" evidence="9">
    <location>
        <begin position="399"/>
        <end position="438"/>
    </location>
</feature>
<evidence type="ECO:0000256" key="10">
    <source>
        <dbReference type="SAM" id="SignalP"/>
    </source>
</evidence>
<dbReference type="InParanoid" id="G4TQQ7"/>
<reference evidence="12 13" key="1">
    <citation type="journal article" date="2011" name="PLoS Pathog.">
        <title>Endophytic Life Strategies Decoded by Genome and Transcriptome Analyses of the Mutualistic Root Symbiont Piriformospora indica.</title>
        <authorList>
            <person name="Zuccaro A."/>
            <person name="Lahrmann U."/>
            <person name="Guldener U."/>
            <person name="Langen G."/>
            <person name="Pfiffi S."/>
            <person name="Biedenkopf D."/>
            <person name="Wong P."/>
            <person name="Samans B."/>
            <person name="Grimm C."/>
            <person name="Basiewicz M."/>
            <person name="Murat C."/>
            <person name="Martin F."/>
            <person name="Kogel K.H."/>
        </authorList>
    </citation>
    <scope>NUCLEOTIDE SEQUENCE [LARGE SCALE GENOMIC DNA]</scope>
    <source>
        <strain evidence="12 13">DSM 11827</strain>
    </source>
</reference>
<dbReference type="HOGENOM" id="CLU_002833_6_2_1"/>
<dbReference type="GO" id="GO:0008061">
    <property type="term" value="F:chitin binding"/>
    <property type="evidence" value="ECO:0007669"/>
    <property type="project" value="InterPro"/>
</dbReference>
<dbReference type="PROSITE" id="PS51910">
    <property type="entry name" value="GH18_2"/>
    <property type="match status" value="1"/>
</dbReference>
<dbReference type="Gene3D" id="3.20.20.80">
    <property type="entry name" value="Glycosidases"/>
    <property type="match status" value="1"/>
</dbReference>
<proteinExistence type="inferred from homology"/>
<comment type="caution">
    <text evidence="12">The sequence shown here is derived from an EMBL/GenBank/DDBJ whole genome shotgun (WGS) entry which is preliminary data.</text>
</comment>
<sequence length="523" mass="56553">MPPRHQTWTRFIPLLVVTLSHSVTHSSALPTEFRLFPNGINLGNILESLQHALVGSSAQANVTASSEPANAAMALTSINEFDEPSLTEYPNGGVGIIYSVGKPTPLVVTDPSSSSLLQEAVSEDNPSLTNADQTQPTSSADLFRSTADVTSLTDAVVAAYYADWAVDQLAPENVDFTRFNWIDFAFAIPNEKFELEFTQSNSEDVLRRLVSSAHGQGRKVKLSIGGWTGSRFFSRGVRTIPARSTFVKSILHTYEKFELDGIDIDWEYPNGDGAGNEKSSKDTANFLKFLQLLRKLLPNEATLTAAVALTPFAGSDGQPLSDVREFASVLDWVVIMNYDVWGSSSSPGPNAPLSDGCGRSRMPFANAQGGIQKWVDAGMPHQKIVLGVPSYGVISRSGAQRLESRDKDKPSVDVDDDQESRDGIRYRDNRRGISAGEEDAPLSLSVGITMGMLARNQPDGQTSRGKRGEVANADGGDDQGQIGFHSLVRQGLLVRNNGGDYEAAGGFERRWDTCSSTVSELAV</sequence>
<comment type="catalytic activity">
    <reaction evidence="1">
        <text>Random endo-hydrolysis of N-acetyl-beta-D-glucosaminide (1-&gt;4)-beta-linkages in chitin and chitodextrins.</text>
        <dbReference type="EC" id="3.2.1.14"/>
    </reaction>
</comment>
<evidence type="ECO:0000313" key="12">
    <source>
        <dbReference type="EMBL" id="CCA73650.1"/>
    </source>
</evidence>
<evidence type="ECO:0000256" key="3">
    <source>
        <dbReference type="ARBA" id="ARBA00023024"/>
    </source>
</evidence>
<feature type="compositionally biased region" description="Basic and acidic residues" evidence="9">
    <location>
        <begin position="402"/>
        <end position="412"/>
    </location>
</feature>
<dbReference type="PANTHER" id="PTHR11177">
    <property type="entry name" value="CHITINASE"/>
    <property type="match status" value="1"/>
</dbReference>